<evidence type="ECO:0000256" key="9">
    <source>
        <dbReference type="ARBA" id="ARBA00022949"/>
    </source>
</evidence>
<evidence type="ECO:0000259" key="14">
    <source>
        <dbReference type="PROSITE" id="PS50404"/>
    </source>
</evidence>
<keyword evidence="7" id="KW-0268">Exocytosis</keyword>
<evidence type="ECO:0000256" key="8">
    <source>
        <dbReference type="ARBA" id="ARBA00022927"/>
    </source>
</evidence>
<name>U4U3Y5_DENPD</name>
<dbReference type="PRINTS" id="PR01625">
    <property type="entry name" value="GSTRNSFRASEO"/>
</dbReference>
<feature type="domain" description="GST N-terminal" evidence="14">
    <location>
        <begin position="208"/>
        <end position="287"/>
    </location>
</feature>
<dbReference type="InterPro" id="IPR001478">
    <property type="entry name" value="PDZ"/>
</dbReference>
<evidence type="ECO:0000313" key="18">
    <source>
        <dbReference type="Proteomes" id="UP000030742"/>
    </source>
</evidence>
<dbReference type="GO" id="GO:0045174">
    <property type="term" value="F:glutathione dehydrogenase (ascorbate) activity"/>
    <property type="evidence" value="ECO:0007669"/>
    <property type="project" value="UniProtKB-ARBA"/>
</dbReference>
<evidence type="ECO:0000256" key="12">
    <source>
        <dbReference type="SAM" id="MobiDB-lite"/>
    </source>
</evidence>
<dbReference type="SUPFAM" id="SSF47616">
    <property type="entry name" value="GST C-terminal domain-like"/>
    <property type="match status" value="1"/>
</dbReference>
<dbReference type="GO" id="GO:0070161">
    <property type="term" value="C:anchoring junction"/>
    <property type="evidence" value="ECO:0007669"/>
    <property type="project" value="UniProtKB-SubCell"/>
</dbReference>
<evidence type="ECO:0000256" key="3">
    <source>
        <dbReference type="ARBA" id="ARBA00008546"/>
    </source>
</evidence>
<dbReference type="Pfam" id="PF00595">
    <property type="entry name" value="PDZ"/>
    <property type="match status" value="1"/>
</dbReference>
<dbReference type="AlphaFoldDB" id="U4U3Y5"/>
<dbReference type="SMART" id="SM00228">
    <property type="entry name" value="PDZ"/>
    <property type="match status" value="1"/>
</dbReference>
<protein>
    <submittedName>
        <fullName evidence="17">Uncharacterized protein</fullName>
    </submittedName>
</protein>
<dbReference type="SUPFAM" id="SSF52833">
    <property type="entry name" value="Thioredoxin-like"/>
    <property type="match status" value="1"/>
</dbReference>
<comment type="similarity">
    <text evidence="3">Belongs to the lin-7 family.</text>
</comment>
<feature type="region of interest" description="Disordered" evidence="12">
    <location>
        <begin position="184"/>
        <end position="209"/>
    </location>
</feature>
<dbReference type="InterPro" id="IPR051109">
    <property type="entry name" value="MAM_complex_regulator"/>
</dbReference>
<keyword evidence="8" id="KW-0653">Protein transport</keyword>
<dbReference type="InterPro" id="IPR036034">
    <property type="entry name" value="PDZ_sf"/>
</dbReference>
<dbReference type="Pfam" id="PF13417">
    <property type="entry name" value="GST_N_3"/>
    <property type="match status" value="1"/>
</dbReference>
<feature type="domain" description="GST C-terminal" evidence="15">
    <location>
        <begin position="292"/>
        <end position="428"/>
    </location>
</feature>
<dbReference type="Gene3D" id="1.10.287.650">
    <property type="entry name" value="L27 domain"/>
    <property type="match status" value="1"/>
</dbReference>
<evidence type="ECO:0000256" key="2">
    <source>
        <dbReference type="ARBA" id="ARBA00004282"/>
    </source>
</evidence>
<dbReference type="GO" id="GO:0004364">
    <property type="term" value="F:glutathione transferase activity"/>
    <property type="evidence" value="ECO:0007669"/>
    <property type="project" value="InterPro"/>
</dbReference>
<dbReference type="GO" id="GO:0015031">
    <property type="term" value="P:protein transport"/>
    <property type="evidence" value="ECO:0007669"/>
    <property type="project" value="UniProtKB-KW"/>
</dbReference>
<sequence>MAQIGEPLTLAKDIKRSIELLEKLQKSGEVPATKLIALQKVLQSDFLHAVREVYEHVYETVDVQGSQDVRASATAKATVAAFAASEGHAHPRVVELPKTDEGLGFNVMGGKEQNSPIYISRIIPGGVADRHGGLKRGDQLLSVNGVSVEGENHEKAVELLKQAHGSVKLVVRYTPKVLEEMELSKESGDMNSPHLRKGSRQPQPAPKGKLRLYSNRFCPYSQRVMLVLDSKKIAYDVVNINLHSKPDWYYEKSPYGKVPAIELESGDVLYESLIIADYLDEKYRSNHLQSVDPLQKAKDRLLIEDFNRMVHTMTNFLSSIGRFSLEDDEVIVNGLTTFERELFHRGTPFFGGSKPGMLDLMIWPWCERAEILKLFGNANLLKKDKYRRLLEWCRRMSEEPSVKKSFMESDIHIKYLQSYRAGRPDYDMILDSSE</sequence>
<dbReference type="InterPro" id="IPR036892">
    <property type="entry name" value="L27_dom_sf"/>
</dbReference>
<dbReference type="PANTHER" id="PTHR14063">
    <property type="entry name" value="PROTEIN LIN-7 HOMOLOG"/>
    <property type="match status" value="1"/>
</dbReference>
<keyword evidence="5" id="KW-0813">Transport</keyword>
<dbReference type="Gene3D" id="2.30.42.10">
    <property type="match status" value="1"/>
</dbReference>
<dbReference type="Gene3D" id="1.20.1050.10">
    <property type="match status" value="1"/>
</dbReference>
<comment type="similarity">
    <text evidence="4">Belongs to the GST superfamily. Omega family.</text>
</comment>
<dbReference type="CDD" id="cd06796">
    <property type="entry name" value="PDZ_Lin-7-like"/>
    <property type="match status" value="1"/>
</dbReference>
<reference evidence="17 18" key="1">
    <citation type="journal article" date="2013" name="Genome Biol.">
        <title>Draft genome of the mountain pine beetle, Dendroctonus ponderosae Hopkins, a major forest pest.</title>
        <authorList>
            <person name="Keeling C.I."/>
            <person name="Yuen M.M."/>
            <person name="Liao N.Y."/>
            <person name="Docking T.R."/>
            <person name="Chan S.K."/>
            <person name="Taylor G.A."/>
            <person name="Palmquist D.L."/>
            <person name="Jackman S.D."/>
            <person name="Nguyen A."/>
            <person name="Li M."/>
            <person name="Henderson H."/>
            <person name="Janes J.K."/>
            <person name="Zhao Y."/>
            <person name="Pandoh P."/>
            <person name="Moore R."/>
            <person name="Sperling F.A."/>
            <person name="Huber D.P."/>
            <person name="Birol I."/>
            <person name="Jones S.J."/>
            <person name="Bohlmann J."/>
        </authorList>
    </citation>
    <scope>NUCLEOTIDE SEQUENCE</scope>
</reference>
<dbReference type="Proteomes" id="UP000030742">
    <property type="component" value="Unassembled WGS sequence"/>
</dbReference>
<keyword evidence="6" id="KW-1003">Cell membrane</keyword>
<dbReference type="PROSITE" id="PS50404">
    <property type="entry name" value="GST_NTER"/>
    <property type="match status" value="1"/>
</dbReference>
<dbReference type="GO" id="GO:0005737">
    <property type="term" value="C:cytoplasm"/>
    <property type="evidence" value="ECO:0007669"/>
    <property type="project" value="InterPro"/>
</dbReference>
<dbReference type="Pfam" id="PF13410">
    <property type="entry name" value="GST_C_2"/>
    <property type="match status" value="1"/>
</dbReference>
<keyword evidence="9" id="KW-0965">Cell junction</keyword>
<keyword evidence="10" id="KW-0560">Oxidoreductase</keyword>
<dbReference type="Pfam" id="PF02828">
    <property type="entry name" value="L27"/>
    <property type="match status" value="1"/>
</dbReference>
<dbReference type="GO" id="GO:0005886">
    <property type="term" value="C:plasma membrane"/>
    <property type="evidence" value="ECO:0007669"/>
    <property type="project" value="UniProtKB-SubCell"/>
</dbReference>
<dbReference type="InterPro" id="IPR036249">
    <property type="entry name" value="Thioredoxin-like_sf"/>
</dbReference>
<evidence type="ECO:0000256" key="1">
    <source>
        <dbReference type="ARBA" id="ARBA00004202"/>
    </source>
</evidence>
<comment type="subcellular location">
    <subcellularLocation>
        <location evidence="2">Cell junction</location>
    </subcellularLocation>
    <subcellularLocation>
        <location evidence="1">Cell membrane</location>
        <topology evidence="1">Peripheral membrane protein</topology>
    </subcellularLocation>
</comment>
<keyword evidence="11" id="KW-0472">Membrane</keyword>
<dbReference type="InterPro" id="IPR010987">
    <property type="entry name" value="Glutathione-S-Trfase_C-like"/>
</dbReference>
<dbReference type="EMBL" id="KB631992">
    <property type="protein sequence ID" value="ERL87767.1"/>
    <property type="molecule type" value="Genomic_DNA"/>
</dbReference>
<dbReference type="FunFam" id="3.40.30.10:FF:000123">
    <property type="entry name" value="Glutathione transferase o1"/>
    <property type="match status" value="1"/>
</dbReference>
<feature type="domain" description="PDZ" evidence="13">
    <location>
        <begin position="93"/>
        <end position="175"/>
    </location>
</feature>
<dbReference type="SUPFAM" id="SSF50156">
    <property type="entry name" value="PDZ domain-like"/>
    <property type="match status" value="1"/>
</dbReference>
<dbReference type="InterPro" id="IPR004045">
    <property type="entry name" value="Glutathione_S-Trfase_N"/>
</dbReference>
<feature type="domain" description="L27" evidence="16">
    <location>
        <begin position="10"/>
        <end position="65"/>
    </location>
</feature>
<evidence type="ECO:0000256" key="10">
    <source>
        <dbReference type="ARBA" id="ARBA00023002"/>
    </source>
</evidence>
<dbReference type="InterPro" id="IPR014775">
    <property type="entry name" value="L27_C"/>
</dbReference>
<dbReference type="PROSITE" id="PS51354">
    <property type="entry name" value="GLUTAREDOXIN_2"/>
    <property type="match status" value="1"/>
</dbReference>
<dbReference type="FunFam" id="2.30.42.10:FF:000076">
    <property type="entry name" value="Protein lin-7 homolog"/>
    <property type="match status" value="1"/>
</dbReference>
<organism evidence="17 18">
    <name type="scientific">Dendroctonus ponderosae</name>
    <name type="common">Mountain pine beetle</name>
    <dbReference type="NCBI Taxonomy" id="77166"/>
    <lineage>
        <taxon>Eukaryota</taxon>
        <taxon>Metazoa</taxon>
        <taxon>Ecdysozoa</taxon>
        <taxon>Arthropoda</taxon>
        <taxon>Hexapoda</taxon>
        <taxon>Insecta</taxon>
        <taxon>Pterygota</taxon>
        <taxon>Neoptera</taxon>
        <taxon>Endopterygota</taxon>
        <taxon>Coleoptera</taxon>
        <taxon>Polyphaga</taxon>
        <taxon>Cucujiformia</taxon>
        <taxon>Curculionidae</taxon>
        <taxon>Scolytinae</taxon>
        <taxon>Dendroctonus</taxon>
    </lineage>
</organism>
<dbReference type="GO" id="GO:0006887">
    <property type="term" value="P:exocytosis"/>
    <property type="evidence" value="ECO:0007669"/>
    <property type="project" value="UniProtKB-KW"/>
</dbReference>
<dbReference type="InterPro" id="IPR005442">
    <property type="entry name" value="GST_omega"/>
</dbReference>
<dbReference type="InterPro" id="IPR036282">
    <property type="entry name" value="Glutathione-S-Trfase_C_sf"/>
</dbReference>
<dbReference type="SUPFAM" id="SSF101288">
    <property type="entry name" value="L27 domain"/>
    <property type="match status" value="1"/>
</dbReference>
<dbReference type="SFLD" id="SFLDS00019">
    <property type="entry name" value="Glutathione_Transferase_(cytos"/>
    <property type="match status" value="1"/>
</dbReference>
<dbReference type="PROSITE" id="PS50106">
    <property type="entry name" value="PDZ"/>
    <property type="match status" value="1"/>
</dbReference>
<proteinExistence type="inferred from homology"/>
<evidence type="ECO:0000313" key="17">
    <source>
        <dbReference type="EMBL" id="ERL87767.1"/>
    </source>
</evidence>
<dbReference type="SFLD" id="SFLDG00358">
    <property type="entry name" value="Main_(cytGST)"/>
    <property type="match status" value="1"/>
</dbReference>
<gene>
    <name evidence="17" type="ORF">D910_05156</name>
</gene>
<dbReference type="SMART" id="SM00569">
    <property type="entry name" value="L27"/>
    <property type="match status" value="1"/>
</dbReference>
<dbReference type="PROSITE" id="PS51022">
    <property type="entry name" value="L27"/>
    <property type="match status" value="1"/>
</dbReference>
<dbReference type="InterPro" id="IPR040079">
    <property type="entry name" value="Glutathione_S-Trfase"/>
</dbReference>
<evidence type="ECO:0000256" key="5">
    <source>
        <dbReference type="ARBA" id="ARBA00022448"/>
    </source>
</evidence>
<dbReference type="FunFam" id="1.20.1050.10:FF:000009">
    <property type="entry name" value="Glutathione S-transferase omega-1"/>
    <property type="match status" value="1"/>
</dbReference>
<dbReference type="OrthoDB" id="4951845at2759"/>
<accession>U4U3Y5</accession>
<evidence type="ECO:0000256" key="4">
    <source>
        <dbReference type="ARBA" id="ARBA00011067"/>
    </source>
</evidence>
<dbReference type="PROSITE" id="PS50405">
    <property type="entry name" value="GST_CTER"/>
    <property type="match status" value="1"/>
</dbReference>
<evidence type="ECO:0000259" key="15">
    <source>
        <dbReference type="PROSITE" id="PS50405"/>
    </source>
</evidence>
<evidence type="ECO:0000259" key="13">
    <source>
        <dbReference type="PROSITE" id="PS50106"/>
    </source>
</evidence>
<dbReference type="STRING" id="77166.U4U3Y5"/>
<dbReference type="InterPro" id="IPR004172">
    <property type="entry name" value="L27_dom"/>
</dbReference>
<dbReference type="Gene3D" id="3.40.30.10">
    <property type="entry name" value="Glutaredoxin"/>
    <property type="match status" value="1"/>
</dbReference>
<evidence type="ECO:0000256" key="7">
    <source>
        <dbReference type="ARBA" id="ARBA00022483"/>
    </source>
</evidence>
<evidence type="ECO:0000259" key="16">
    <source>
        <dbReference type="PROSITE" id="PS51022"/>
    </source>
</evidence>
<evidence type="ECO:0000256" key="6">
    <source>
        <dbReference type="ARBA" id="ARBA00022475"/>
    </source>
</evidence>
<evidence type="ECO:0000256" key="11">
    <source>
        <dbReference type="ARBA" id="ARBA00023136"/>
    </source>
</evidence>